<evidence type="ECO:0000256" key="3">
    <source>
        <dbReference type="ARBA" id="ARBA00022679"/>
    </source>
</evidence>
<accession>K1L5G5</accession>
<dbReference type="HAMAP" id="MF_01872">
    <property type="entry name" value="tRNA_methyltr_YfiC"/>
    <property type="match status" value="1"/>
</dbReference>
<evidence type="ECO:0000259" key="7">
    <source>
        <dbReference type="Pfam" id="PF05175"/>
    </source>
</evidence>
<dbReference type="InterPro" id="IPR022882">
    <property type="entry name" value="tRNA_adenine-N6_MeTrfase"/>
</dbReference>
<dbReference type="EMBL" id="AMGM01000014">
    <property type="protein sequence ID" value="EKB50031.1"/>
    <property type="molecule type" value="Genomic_DNA"/>
</dbReference>
<comment type="similarity">
    <text evidence="6">Belongs to the methyltransferase superfamily. tRNA (adenine-N(6)-)-methyltransferase family.</text>
</comment>
<evidence type="ECO:0000256" key="1">
    <source>
        <dbReference type="ARBA" id="ARBA00022490"/>
    </source>
</evidence>
<evidence type="ECO:0000256" key="4">
    <source>
        <dbReference type="ARBA" id="ARBA00022691"/>
    </source>
</evidence>
<comment type="catalytic activity">
    <reaction evidence="6">
        <text>adenosine(37) in tRNA1(Val) + S-adenosyl-L-methionine = N(6)-methyladenosine(37) in tRNA1(Val) + S-adenosyl-L-homocysteine + H(+)</text>
        <dbReference type="Rhea" id="RHEA:43160"/>
        <dbReference type="Rhea" id="RHEA-COMP:10369"/>
        <dbReference type="Rhea" id="RHEA-COMP:10370"/>
        <dbReference type="ChEBI" id="CHEBI:15378"/>
        <dbReference type="ChEBI" id="CHEBI:57856"/>
        <dbReference type="ChEBI" id="CHEBI:59789"/>
        <dbReference type="ChEBI" id="CHEBI:74411"/>
        <dbReference type="ChEBI" id="CHEBI:74449"/>
        <dbReference type="EC" id="2.1.1.223"/>
    </reaction>
</comment>
<organism evidence="8 9">
    <name type="scientific">Cecembia lonarensis (strain CCUG 58316 / KCTC 22772 / LW9)</name>
    <dbReference type="NCBI Taxonomy" id="1225176"/>
    <lineage>
        <taxon>Bacteria</taxon>
        <taxon>Pseudomonadati</taxon>
        <taxon>Bacteroidota</taxon>
        <taxon>Cytophagia</taxon>
        <taxon>Cytophagales</taxon>
        <taxon>Cyclobacteriaceae</taxon>
        <taxon>Cecembia</taxon>
    </lineage>
</organism>
<dbReference type="Proteomes" id="UP000004478">
    <property type="component" value="Unassembled WGS sequence"/>
</dbReference>
<dbReference type="SUPFAM" id="SSF53335">
    <property type="entry name" value="S-adenosyl-L-methionine-dependent methyltransferases"/>
    <property type="match status" value="1"/>
</dbReference>
<keyword evidence="4 6" id="KW-0949">S-adenosyl-L-methionine</keyword>
<sequence length="237" mass="26654">MSKSFFQFKQFGIHQDHCAMKVGTDGVLLGALSRADNATQMLEIGVGTGVVSLMMAQRYPNLDITGVEIDQETWSQASQNAENSPWADRICFINEDFKLFSKTSIRKFDLVVSNPPYFKGSLLSIDPKRNLALHQSSLNFEALLDGTIEILADDGEVFVILPPVEMAQFKHLAMQKGLFQKKEFLIRDKASKPLLRKMGNFSRQEGGFESQDLIIKDENGKFSDTYAALLKDFLLIF</sequence>
<dbReference type="PANTHER" id="PTHR47739">
    <property type="entry name" value="TRNA1(VAL) (ADENINE(37)-N6)-METHYLTRANSFERASE"/>
    <property type="match status" value="1"/>
</dbReference>
<evidence type="ECO:0000313" key="9">
    <source>
        <dbReference type="Proteomes" id="UP000004478"/>
    </source>
</evidence>
<dbReference type="OrthoDB" id="5383291at2"/>
<dbReference type="InterPro" id="IPR020596">
    <property type="entry name" value="rRNA_Ade_Mease_Trfase_CS"/>
</dbReference>
<dbReference type="PANTHER" id="PTHR47739:SF1">
    <property type="entry name" value="TRNA1(VAL) (ADENINE(37)-N6)-METHYLTRANSFERASE"/>
    <property type="match status" value="1"/>
</dbReference>
<comment type="subcellular location">
    <subcellularLocation>
        <location evidence="6">Cytoplasm</location>
    </subcellularLocation>
</comment>
<comment type="caution">
    <text evidence="8">The sequence shown here is derived from an EMBL/GenBank/DDBJ whole genome shotgun (WGS) entry which is preliminary data.</text>
</comment>
<feature type="domain" description="Methyltransferase small" evidence="7">
    <location>
        <begin position="27"/>
        <end position="121"/>
    </location>
</feature>
<dbReference type="GO" id="GO:0008033">
    <property type="term" value="P:tRNA processing"/>
    <property type="evidence" value="ECO:0007669"/>
    <property type="project" value="UniProtKB-UniRule"/>
</dbReference>
<dbReference type="GO" id="GO:0016430">
    <property type="term" value="F:tRNA (adenine-N6)-methyltransferase activity"/>
    <property type="evidence" value="ECO:0007669"/>
    <property type="project" value="UniProtKB-UniRule"/>
</dbReference>
<evidence type="ECO:0000256" key="2">
    <source>
        <dbReference type="ARBA" id="ARBA00022603"/>
    </source>
</evidence>
<dbReference type="GO" id="GO:0005737">
    <property type="term" value="C:cytoplasm"/>
    <property type="evidence" value="ECO:0007669"/>
    <property type="project" value="UniProtKB-SubCell"/>
</dbReference>
<dbReference type="InterPro" id="IPR002052">
    <property type="entry name" value="DNA_methylase_N6_adenine_CS"/>
</dbReference>
<name>K1L5G5_CECL9</name>
<dbReference type="PATRIC" id="fig|1225176.3.peg.1402"/>
<dbReference type="InterPro" id="IPR029063">
    <property type="entry name" value="SAM-dependent_MTases_sf"/>
</dbReference>
<dbReference type="AlphaFoldDB" id="K1L5G5"/>
<dbReference type="PROSITE" id="PS00092">
    <property type="entry name" value="N6_MTASE"/>
    <property type="match status" value="1"/>
</dbReference>
<dbReference type="EC" id="2.1.1.223" evidence="6"/>
<dbReference type="CDD" id="cd02440">
    <property type="entry name" value="AdoMet_MTases"/>
    <property type="match status" value="1"/>
</dbReference>
<gene>
    <name evidence="8" type="primary">yfiC</name>
    <name evidence="8" type="ORF">B879_01313</name>
</gene>
<reference evidence="8 9" key="1">
    <citation type="journal article" date="2012" name="J. Bacteriol.">
        <title>Draft Genome Sequence of Cecembia lonarensis Strain LW9T, Isolated from Lonar Lake, a Haloalkaline Lake in India.</title>
        <authorList>
            <person name="Shivaji S."/>
            <person name="Ara S."/>
            <person name="Singh A."/>
            <person name="Pinnaka A.K."/>
        </authorList>
    </citation>
    <scope>NUCLEOTIDE SEQUENCE [LARGE SCALE GENOMIC DNA]</scope>
    <source>
        <strain evidence="8 9">LW9</strain>
    </source>
</reference>
<keyword evidence="3 6" id="KW-0808">Transferase</keyword>
<dbReference type="RefSeq" id="WP_009184353.1">
    <property type="nucleotide sequence ID" value="NZ_AMGM01000014.1"/>
</dbReference>
<dbReference type="GO" id="GO:0003676">
    <property type="term" value="F:nucleic acid binding"/>
    <property type="evidence" value="ECO:0007669"/>
    <property type="project" value="InterPro"/>
</dbReference>
<evidence type="ECO:0000313" key="8">
    <source>
        <dbReference type="EMBL" id="EKB50031.1"/>
    </source>
</evidence>
<keyword evidence="5 6" id="KW-0819">tRNA processing</keyword>
<keyword evidence="9" id="KW-1185">Reference proteome</keyword>
<comment type="function">
    <text evidence="6">Specifically methylates the adenine in position 37 of tRNA(1)(Val) (anticodon cmo5UAC).</text>
</comment>
<dbReference type="Gene3D" id="3.40.50.150">
    <property type="entry name" value="Vaccinia Virus protein VP39"/>
    <property type="match status" value="1"/>
</dbReference>
<keyword evidence="1 6" id="KW-0963">Cytoplasm</keyword>
<evidence type="ECO:0000256" key="5">
    <source>
        <dbReference type="ARBA" id="ARBA00022694"/>
    </source>
</evidence>
<evidence type="ECO:0000256" key="6">
    <source>
        <dbReference type="HAMAP-Rule" id="MF_01872"/>
    </source>
</evidence>
<dbReference type="Pfam" id="PF05175">
    <property type="entry name" value="MTS"/>
    <property type="match status" value="1"/>
</dbReference>
<dbReference type="InterPro" id="IPR007848">
    <property type="entry name" value="Small_mtfrase_dom"/>
</dbReference>
<dbReference type="GO" id="GO:0000179">
    <property type="term" value="F:rRNA (adenine-N6,N6-)-dimethyltransferase activity"/>
    <property type="evidence" value="ECO:0007669"/>
    <property type="project" value="InterPro"/>
</dbReference>
<dbReference type="PROSITE" id="PS01131">
    <property type="entry name" value="RRNA_A_DIMETH"/>
    <property type="match status" value="1"/>
</dbReference>
<keyword evidence="2 6" id="KW-0489">Methyltransferase</keyword>
<proteinExistence type="inferred from homology"/>
<dbReference type="InterPro" id="IPR050210">
    <property type="entry name" value="tRNA_Adenine-N(6)_MTase"/>
</dbReference>
<protein>
    <recommendedName>
        <fullName evidence="6">tRNA1(Val) (adenine(37)-N6)-methyltransferase</fullName>
        <ecNumber evidence="6">2.1.1.223</ecNumber>
    </recommendedName>
    <alternativeName>
        <fullName evidence="6">tRNA m6A37 methyltransferase</fullName>
    </alternativeName>
</protein>